<protein>
    <submittedName>
        <fullName evidence="2">Uncharacterized protein</fullName>
    </submittedName>
</protein>
<proteinExistence type="predicted"/>
<dbReference type="SUPFAM" id="SSF53254">
    <property type="entry name" value="Phosphoglycerate mutase-like"/>
    <property type="match status" value="1"/>
</dbReference>
<dbReference type="Gene3D" id="3.40.50.1240">
    <property type="entry name" value="Phosphoglycerate mutase-like"/>
    <property type="match status" value="1"/>
</dbReference>
<evidence type="ECO:0000313" key="3">
    <source>
        <dbReference type="Proteomes" id="UP000054937"/>
    </source>
</evidence>
<name>A0A0V0Q8Y5_PSEPJ</name>
<dbReference type="InterPro" id="IPR029033">
    <property type="entry name" value="His_PPase_superfam"/>
</dbReference>
<dbReference type="EMBL" id="LDAU01000232">
    <property type="protein sequence ID" value="KRW98707.1"/>
    <property type="molecule type" value="Genomic_DNA"/>
</dbReference>
<feature type="region of interest" description="Disordered" evidence="1">
    <location>
        <begin position="78"/>
        <end position="159"/>
    </location>
</feature>
<keyword evidence="3" id="KW-1185">Reference proteome</keyword>
<feature type="compositionally biased region" description="Basic and acidic residues" evidence="1">
    <location>
        <begin position="104"/>
        <end position="137"/>
    </location>
</feature>
<feature type="compositionally biased region" description="Low complexity" evidence="1">
    <location>
        <begin position="93"/>
        <end position="103"/>
    </location>
</feature>
<comment type="caution">
    <text evidence="2">The sequence shown here is derived from an EMBL/GenBank/DDBJ whole genome shotgun (WGS) entry which is preliminary data.</text>
</comment>
<dbReference type="InParanoid" id="A0A0V0Q8Y5"/>
<organism evidence="2 3">
    <name type="scientific">Pseudocohnilembus persalinus</name>
    <name type="common">Ciliate</name>
    <dbReference type="NCBI Taxonomy" id="266149"/>
    <lineage>
        <taxon>Eukaryota</taxon>
        <taxon>Sar</taxon>
        <taxon>Alveolata</taxon>
        <taxon>Ciliophora</taxon>
        <taxon>Intramacronucleata</taxon>
        <taxon>Oligohymenophorea</taxon>
        <taxon>Scuticociliatia</taxon>
        <taxon>Philasterida</taxon>
        <taxon>Pseudocohnilembidae</taxon>
        <taxon>Pseudocohnilembus</taxon>
    </lineage>
</organism>
<dbReference type="OrthoDB" id="287286at2759"/>
<gene>
    <name evidence="2" type="ORF">PPERSA_00295</name>
</gene>
<accession>A0A0V0Q8Y5</accession>
<evidence type="ECO:0000256" key="1">
    <source>
        <dbReference type="SAM" id="MobiDB-lite"/>
    </source>
</evidence>
<dbReference type="Proteomes" id="UP000054937">
    <property type="component" value="Unassembled WGS sequence"/>
</dbReference>
<reference evidence="2 3" key="1">
    <citation type="journal article" date="2015" name="Sci. Rep.">
        <title>Genome of the facultative scuticociliatosis pathogen Pseudocohnilembus persalinus provides insight into its virulence through horizontal gene transfer.</title>
        <authorList>
            <person name="Xiong J."/>
            <person name="Wang G."/>
            <person name="Cheng J."/>
            <person name="Tian M."/>
            <person name="Pan X."/>
            <person name="Warren A."/>
            <person name="Jiang C."/>
            <person name="Yuan D."/>
            <person name="Miao W."/>
        </authorList>
    </citation>
    <scope>NUCLEOTIDE SEQUENCE [LARGE SCALE GENOMIC DNA]</scope>
    <source>
        <strain evidence="2">36N120E</strain>
    </source>
</reference>
<sequence>MNSVQQDKNEFINKQIKKNENCVHNKQNIPIKQKIDDENKLQQSQFIFVRSGLSKYCLRAEKIRQFFEKQELLKNQEETYQNEENEEKLQNYQSSSSSLQQLEQSEKTDSKKEENDQNKNGVEKEENESKKKEKEDENQATAQVEEQSSTEDKNENQQDSDQYEIINIQKGNQHQNQDKNVISYKNDINNNSSNNNSLLQESDVDEDIQEMIKLVDKDYILKVLRTSQEYIDSPLHDMGIQQCLHNQEIYDKLDIHTVFISPLLRSLQTAYYLFINNPNKENIKFKVLPIISDIMRNSCSISNEVNLKPREFFQNCELKFDFSEFDEGYQIPSLWQIEQLQDQNIKQQLTTSFWQCEEQEQFRKTIVKQIGKIYPQNLESYSCCVQRAQKAKKFLLNYKNNLIKQNQKIVIISHEPFLKCLTCEKPQEIGYLEEDQHQQYQWCKPVPYQIIEIDDD</sequence>
<dbReference type="AlphaFoldDB" id="A0A0V0Q8Y5"/>
<evidence type="ECO:0000313" key="2">
    <source>
        <dbReference type="EMBL" id="KRW98707.1"/>
    </source>
</evidence>